<sequence length="129" mass="14149">MAAVVKAGRRSTYHGVMAVDLFAGIPVNDYAAALAWYERLLGSPPAFVPNDTEAVWELAEHRYVYIEHRPGRAGHALHTVFVDDLDTRVAGIADRGLHPMNRETYSNGVRKVTYQDPDGNEIGFGGAPL</sequence>
<reference evidence="2" key="1">
    <citation type="journal article" date="2014" name="Int. J. Syst. Evol. Microbiol.">
        <title>Complete genome sequence of Corynebacterium casei LMG S-19264T (=DSM 44701T), isolated from a smear-ripened cheese.</title>
        <authorList>
            <consortium name="US DOE Joint Genome Institute (JGI-PGF)"/>
            <person name="Walter F."/>
            <person name="Albersmeier A."/>
            <person name="Kalinowski J."/>
            <person name="Ruckert C."/>
        </authorList>
    </citation>
    <scope>NUCLEOTIDE SEQUENCE</scope>
    <source>
        <strain evidence="2">JCM 4346</strain>
    </source>
</reference>
<keyword evidence="3" id="KW-1185">Reference proteome</keyword>
<evidence type="ECO:0000313" key="3">
    <source>
        <dbReference type="Proteomes" id="UP000658320"/>
    </source>
</evidence>
<dbReference type="InterPro" id="IPR029068">
    <property type="entry name" value="Glyas_Bleomycin-R_OHBP_Dase"/>
</dbReference>
<evidence type="ECO:0000259" key="1">
    <source>
        <dbReference type="PROSITE" id="PS51819"/>
    </source>
</evidence>
<comment type="caution">
    <text evidence="2">The sequence shown here is derived from an EMBL/GenBank/DDBJ whole genome shotgun (WGS) entry which is preliminary data.</text>
</comment>
<dbReference type="CDD" id="cd06587">
    <property type="entry name" value="VOC"/>
    <property type="match status" value="1"/>
</dbReference>
<dbReference type="Gene3D" id="3.10.180.10">
    <property type="entry name" value="2,3-Dihydroxybiphenyl 1,2-Dioxygenase, domain 1"/>
    <property type="match status" value="1"/>
</dbReference>
<dbReference type="PROSITE" id="PS51819">
    <property type="entry name" value="VOC"/>
    <property type="match status" value="1"/>
</dbReference>
<dbReference type="SUPFAM" id="SSF54593">
    <property type="entry name" value="Glyoxalase/Bleomycin resistance protein/Dihydroxybiphenyl dioxygenase"/>
    <property type="match status" value="1"/>
</dbReference>
<dbReference type="Pfam" id="PF00903">
    <property type="entry name" value="Glyoxalase"/>
    <property type="match status" value="1"/>
</dbReference>
<dbReference type="InterPro" id="IPR004360">
    <property type="entry name" value="Glyas_Fos-R_dOase_dom"/>
</dbReference>
<dbReference type="Proteomes" id="UP000658320">
    <property type="component" value="Unassembled WGS sequence"/>
</dbReference>
<evidence type="ECO:0000313" key="2">
    <source>
        <dbReference type="EMBL" id="GGR41947.1"/>
    </source>
</evidence>
<protein>
    <recommendedName>
        <fullName evidence="1">VOC domain-containing protein</fullName>
    </recommendedName>
</protein>
<gene>
    <name evidence="2" type="ORF">GCM10010251_68540</name>
</gene>
<dbReference type="AlphaFoldDB" id="A0A918KY01"/>
<name>A0A918KY01_9ACTN</name>
<feature type="domain" description="VOC" evidence="1">
    <location>
        <begin position="18"/>
        <end position="127"/>
    </location>
</feature>
<dbReference type="InterPro" id="IPR037523">
    <property type="entry name" value="VOC_core"/>
</dbReference>
<reference evidence="2" key="2">
    <citation type="submission" date="2020-09" db="EMBL/GenBank/DDBJ databases">
        <authorList>
            <person name="Sun Q."/>
            <person name="Ohkuma M."/>
        </authorList>
    </citation>
    <scope>NUCLEOTIDE SEQUENCE</scope>
    <source>
        <strain evidence="2">JCM 4346</strain>
    </source>
</reference>
<proteinExistence type="predicted"/>
<dbReference type="EMBL" id="BMSX01000019">
    <property type="protein sequence ID" value="GGR41947.1"/>
    <property type="molecule type" value="Genomic_DNA"/>
</dbReference>
<organism evidence="2 3">
    <name type="scientific">Streptomyces aurantiogriseus</name>
    <dbReference type="NCBI Taxonomy" id="66870"/>
    <lineage>
        <taxon>Bacteria</taxon>
        <taxon>Bacillati</taxon>
        <taxon>Actinomycetota</taxon>
        <taxon>Actinomycetes</taxon>
        <taxon>Kitasatosporales</taxon>
        <taxon>Streptomycetaceae</taxon>
        <taxon>Streptomyces</taxon>
    </lineage>
</organism>
<accession>A0A918KY01</accession>